<organism evidence="1 2">
    <name type="scientific">Hyphomicrobium denitrificans (strain ATCC 51888 / DSM 1869 / NCIMB 11706 / TK 0415)</name>
    <dbReference type="NCBI Taxonomy" id="582899"/>
    <lineage>
        <taxon>Bacteria</taxon>
        <taxon>Pseudomonadati</taxon>
        <taxon>Pseudomonadota</taxon>
        <taxon>Alphaproteobacteria</taxon>
        <taxon>Hyphomicrobiales</taxon>
        <taxon>Hyphomicrobiaceae</taxon>
        <taxon>Hyphomicrobium</taxon>
    </lineage>
</organism>
<dbReference type="KEGG" id="hdn:Hden_0793"/>
<dbReference type="Proteomes" id="UP000002033">
    <property type="component" value="Chromosome"/>
</dbReference>
<dbReference type="HOGENOM" id="CLU_2861695_0_0_5"/>
<name>D8JTP9_HYPDA</name>
<keyword evidence="2" id="KW-1185">Reference proteome</keyword>
<protein>
    <submittedName>
        <fullName evidence="1">Uncharacterized protein</fullName>
    </submittedName>
</protein>
<gene>
    <name evidence="1" type="ordered locus">Hden_0793</name>
</gene>
<dbReference type="EMBL" id="CP002083">
    <property type="protein sequence ID" value="ADJ22611.1"/>
    <property type="molecule type" value="Genomic_DNA"/>
</dbReference>
<dbReference type="AlphaFoldDB" id="D8JTP9"/>
<reference evidence="2" key="1">
    <citation type="journal article" date="2011" name="J. Bacteriol.">
        <title>Genome sequences of eight morphologically diverse alphaproteobacteria.</title>
        <authorList>
            <consortium name="US DOE Joint Genome Institute"/>
            <person name="Brown P.J."/>
            <person name="Kysela D.T."/>
            <person name="Buechlein A."/>
            <person name="Hemmerich C."/>
            <person name="Brun Y.V."/>
        </authorList>
    </citation>
    <scope>NUCLEOTIDE SEQUENCE [LARGE SCALE GENOMIC DNA]</scope>
    <source>
        <strain evidence="2">ATCC 51888 / DSM 1869 / NCIB 11706 / TK 0415</strain>
    </source>
</reference>
<evidence type="ECO:0000313" key="1">
    <source>
        <dbReference type="EMBL" id="ADJ22611.1"/>
    </source>
</evidence>
<proteinExistence type="predicted"/>
<accession>D8JTP9</accession>
<sequence>MAPNSRMNQMLRAKRIDAIRKFASGGSNRHANTVGTLVVYVALLADPGTRCTFEIIYLVENKRL</sequence>
<evidence type="ECO:0000313" key="2">
    <source>
        <dbReference type="Proteomes" id="UP000002033"/>
    </source>
</evidence>